<dbReference type="AlphaFoldDB" id="A0A6G1K6W1"/>
<name>A0A6G1K6W1_9PLEO</name>
<reference evidence="1" key="1">
    <citation type="journal article" date="2020" name="Stud. Mycol.">
        <title>101 Dothideomycetes genomes: a test case for predicting lifestyles and emergence of pathogens.</title>
        <authorList>
            <person name="Haridas S."/>
            <person name="Albert R."/>
            <person name="Binder M."/>
            <person name="Bloem J."/>
            <person name="Labutti K."/>
            <person name="Salamov A."/>
            <person name="Andreopoulos B."/>
            <person name="Baker S."/>
            <person name="Barry K."/>
            <person name="Bills G."/>
            <person name="Bluhm B."/>
            <person name="Cannon C."/>
            <person name="Castanera R."/>
            <person name="Culley D."/>
            <person name="Daum C."/>
            <person name="Ezra D."/>
            <person name="Gonzalez J."/>
            <person name="Henrissat B."/>
            <person name="Kuo A."/>
            <person name="Liang C."/>
            <person name="Lipzen A."/>
            <person name="Lutzoni F."/>
            <person name="Magnuson J."/>
            <person name="Mondo S."/>
            <person name="Nolan M."/>
            <person name="Ohm R."/>
            <person name="Pangilinan J."/>
            <person name="Park H.-J."/>
            <person name="Ramirez L."/>
            <person name="Alfaro M."/>
            <person name="Sun H."/>
            <person name="Tritt A."/>
            <person name="Yoshinaga Y."/>
            <person name="Zwiers L.-H."/>
            <person name="Turgeon B."/>
            <person name="Goodwin S."/>
            <person name="Spatafora J."/>
            <person name="Crous P."/>
            <person name="Grigoriev I."/>
        </authorList>
    </citation>
    <scope>NUCLEOTIDE SEQUENCE</scope>
    <source>
        <strain evidence="1">CBS 279.74</strain>
    </source>
</reference>
<keyword evidence="2" id="KW-1185">Reference proteome</keyword>
<protein>
    <submittedName>
        <fullName evidence="1">Uncharacterized protein</fullName>
    </submittedName>
</protein>
<proteinExistence type="predicted"/>
<gene>
    <name evidence="1" type="ORF">K504DRAFT_535100</name>
</gene>
<organism evidence="1 2">
    <name type="scientific">Pleomassaria siparia CBS 279.74</name>
    <dbReference type="NCBI Taxonomy" id="1314801"/>
    <lineage>
        <taxon>Eukaryota</taxon>
        <taxon>Fungi</taxon>
        <taxon>Dikarya</taxon>
        <taxon>Ascomycota</taxon>
        <taxon>Pezizomycotina</taxon>
        <taxon>Dothideomycetes</taxon>
        <taxon>Pleosporomycetidae</taxon>
        <taxon>Pleosporales</taxon>
        <taxon>Pleomassariaceae</taxon>
        <taxon>Pleomassaria</taxon>
    </lineage>
</organism>
<accession>A0A6G1K6W1</accession>
<dbReference type="EMBL" id="MU005772">
    <property type="protein sequence ID" value="KAF2708510.1"/>
    <property type="molecule type" value="Genomic_DNA"/>
</dbReference>
<evidence type="ECO:0000313" key="2">
    <source>
        <dbReference type="Proteomes" id="UP000799428"/>
    </source>
</evidence>
<sequence>MVTTNTCTRSYPPSFYSNTAQARMIGIERTQCTLLNQGSLVRHFHMFGLWPEVSDMSHTIKASAIFESVWTIASQLTTIQCRDLYTPTAIYHGAYGGLFNHHGAMNFINLHYDCDSGRTLSYKISWIMVHFEEYVTKQLKDEMRKNAGK</sequence>
<evidence type="ECO:0000313" key="1">
    <source>
        <dbReference type="EMBL" id="KAF2708510.1"/>
    </source>
</evidence>
<dbReference type="Proteomes" id="UP000799428">
    <property type="component" value="Unassembled WGS sequence"/>
</dbReference>